<feature type="domain" description="ABC transmembrane type-1" evidence="12">
    <location>
        <begin position="244"/>
        <end position="525"/>
    </location>
</feature>
<dbReference type="InterPro" id="IPR036640">
    <property type="entry name" value="ABC1_TM_sf"/>
</dbReference>
<feature type="compositionally biased region" description="Basic and acidic residues" evidence="9">
    <location>
        <begin position="802"/>
        <end position="814"/>
    </location>
</feature>
<evidence type="ECO:0000313" key="13">
    <source>
        <dbReference type="EMBL" id="KAK5084568.1"/>
    </source>
</evidence>
<name>A0AAN7YG62_9EURO</name>
<dbReference type="GO" id="GO:0005524">
    <property type="term" value="F:ATP binding"/>
    <property type="evidence" value="ECO:0007669"/>
    <property type="project" value="UniProtKB-KW"/>
</dbReference>
<evidence type="ECO:0000256" key="9">
    <source>
        <dbReference type="SAM" id="MobiDB-lite"/>
    </source>
</evidence>
<feature type="transmembrane region" description="Helical" evidence="10">
    <location>
        <begin position="234"/>
        <end position="261"/>
    </location>
</feature>
<dbReference type="Gene3D" id="3.40.50.300">
    <property type="entry name" value="P-loop containing nucleotide triphosphate hydrolases"/>
    <property type="match status" value="1"/>
</dbReference>
<dbReference type="SUPFAM" id="SSF90123">
    <property type="entry name" value="ABC transporter transmembrane region"/>
    <property type="match status" value="1"/>
</dbReference>
<feature type="compositionally biased region" description="Basic and acidic residues" evidence="9">
    <location>
        <begin position="848"/>
        <end position="859"/>
    </location>
</feature>
<dbReference type="GO" id="GO:0005774">
    <property type="term" value="C:vacuolar membrane"/>
    <property type="evidence" value="ECO:0007669"/>
    <property type="project" value="TreeGrafter"/>
</dbReference>
<evidence type="ECO:0000256" key="4">
    <source>
        <dbReference type="ARBA" id="ARBA00022741"/>
    </source>
</evidence>
<keyword evidence="3 10" id="KW-0812">Transmembrane</keyword>
<evidence type="ECO:0000256" key="7">
    <source>
        <dbReference type="ARBA" id="ARBA00023136"/>
    </source>
</evidence>
<feature type="domain" description="ABC transporter" evidence="11">
    <location>
        <begin position="559"/>
        <end position="793"/>
    </location>
</feature>
<organism evidence="13 14">
    <name type="scientific">Lithohypha guttulata</name>
    <dbReference type="NCBI Taxonomy" id="1690604"/>
    <lineage>
        <taxon>Eukaryota</taxon>
        <taxon>Fungi</taxon>
        <taxon>Dikarya</taxon>
        <taxon>Ascomycota</taxon>
        <taxon>Pezizomycotina</taxon>
        <taxon>Eurotiomycetes</taxon>
        <taxon>Chaetothyriomycetidae</taxon>
        <taxon>Chaetothyriales</taxon>
        <taxon>Trichomeriaceae</taxon>
        <taxon>Lithohypha</taxon>
    </lineage>
</organism>
<dbReference type="PANTHER" id="PTHR24221">
    <property type="entry name" value="ATP-BINDING CASSETTE SUB-FAMILY B"/>
    <property type="match status" value="1"/>
</dbReference>
<dbReference type="EMBL" id="JAVRRJ010000005">
    <property type="protein sequence ID" value="KAK5084568.1"/>
    <property type="molecule type" value="Genomic_DNA"/>
</dbReference>
<sequence length="933" mass="103964">MVAIPFLLDSLSAGVGFIFYVAVCLFESLRDDSRVGKSERRRMTDRSGLKKRKSDKRSWANTFHLLGALAMFALSIAHAIVLAKSRGDALELNADPDVGSVLFGSLIWLVIFLSLIDVSSGAGLEQTVPFMLSQRKGLSEDKKNDAVEETQPLLAAEEGDTNKTKDRREEEDDDDKSVISSLSDDEGKPEEDMTDAQKEEKNQRLALRDRPWYQYIASFRIFLPFVRPRSFIQWFYLSVMILNTLVARAITVATPLMLGAVIDDLTHAHNSKTHEFAVWKVLAYVALRFASSSSGIYLIKQTVSYRLNIELHNTLLTHCYNHIMNLDATFHMSKSTPSTWQIMDRGQSVINLLQDVVFDHLPVVADLIIAMFVVSKFFGGYLCFVVATTMILLSWSNRITMSKKTKMRRYYVDLWRNWYTHMSESFMHWRTVSEFDKVSYEKKRHEDKTRAVTKINIQQRSFSIYLNAVQELVVTVGFGFVCVLAAMEIAAGRLEVGRFVVLITYWGQIMSPVTRLANFASDIAEQLVDAEKLMLLLEKKPKIVTPPNAPLFQFKGGAVKFEKCSFSYDGTRTVTKDVSFTAEPGQTIALVGETGGGKSTIFNLLFRFYDPTEGRVFVDGQDISKVNLDSYRTVLGLVPQDPVLFNSSILKNVRYSNLTATKDEVIAACQAAQFHDKVEKFPKKYLQKVGEMAQKLSGGEKQRLAIARAILKKPGILLLDEATSAVDSVTESKIQESLEQLAQGRTTFVIAHRLSTIQGADKILVIKGGEIVEAGSHQELLEHGNGAYKELWEAQLKLNAGRPKEKKDVKKSGAEEDLISLEESSSTSGQAQAHDEQKSDSASAKSLGDAKVDEAKDTRLTGVLTPPETREQSPKTGSVVDDDLQAVQKADVEVEEEKAQGEGDKAMVSGNKDDETSSTSTKGTHKSKDYGTL</sequence>
<feature type="transmembrane region" description="Helical" evidence="10">
    <location>
        <begin position="6"/>
        <end position="26"/>
    </location>
</feature>
<dbReference type="AlphaFoldDB" id="A0AAN7YG62"/>
<feature type="region of interest" description="Disordered" evidence="9">
    <location>
        <begin position="139"/>
        <end position="202"/>
    </location>
</feature>
<dbReference type="InterPro" id="IPR017871">
    <property type="entry name" value="ABC_transporter-like_CS"/>
</dbReference>
<dbReference type="PANTHER" id="PTHR24221:SF651">
    <property type="entry name" value="HEAVY METAL TOLERANCE PROTEIN"/>
    <property type="match status" value="1"/>
</dbReference>
<dbReference type="InterPro" id="IPR003593">
    <property type="entry name" value="AAA+_ATPase"/>
</dbReference>
<dbReference type="GO" id="GO:0016887">
    <property type="term" value="F:ATP hydrolysis activity"/>
    <property type="evidence" value="ECO:0007669"/>
    <property type="project" value="InterPro"/>
</dbReference>
<evidence type="ECO:0000256" key="6">
    <source>
        <dbReference type="ARBA" id="ARBA00022989"/>
    </source>
</evidence>
<dbReference type="Pfam" id="PF00664">
    <property type="entry name" value="ABC_membrane"/>
    <property type="match status" value="1"/>
</dbReference>
<evidence type="ECO:0000259" key="11">
    <source>
        <dbReference type="PROSITE" id="PS50893"/>
    </source>
</evidence>
<feature type="transmembrane region" description="Helical" evidence="10">
    <location>
        <begin position="101"/>
        <end position="124"/>
    </location>
</feature>
<keyword evidence="6 10" id="KW-1133">Transmembrane helix</keyword>
<accession>A0AAN7YG62</accession>
<keyword evidence="7 10" id="KW-0472">Membrane</keyword>
<evidence type="ECO:0000313" key="14">
    <source>
        <dbReference type="Proteomes" id="UP001309876"/>
    </source>
</evidence>
<proteinExistence type="inferred from homology"/>
<feature type="region of interest" description="Disordered" evidence="9">
    <location>
        <begin position="802"/>
        <end position="933"/>
    </location>
</feature>
<evidence type="ECO:0000256" key="5">
    <source>
        <dbReference type="ARBA" id="ARBA00022840"/>
    </source>
</evidence>
<dbReference type="InterPro" id="IPR039421">
    <property type="entry name" value="Type_1_exporter"/>
</dbReference>
<comment type="similarity">
    <text evidence="8">Belongs to the ABC transporter superfamily. ABCB family. Heavy Metal importer (TC 3.A.1.210) subfamily.</text>
</comment>
<feature type="compositionally biased region" description="Acidic residues" evidence="9">
    <location>
        <begin position="183"/>
        <end position="194"/>
    </location>
</feature>
<comment type="subcellular location">
    <subcellularLocation>
        <location evidence="1">Membrane</location>
        <topology evidence="1">Multi-pass membrane protein</topology>
    </subcellularLocation>
</comment>
<dbReference type="Proteomes" id="UP001309876">
    <property type="component" value="Unassembled WGS sequence"/>
</dbReference>
<dbReference type="PROSITE" id="PS00211">
    <property type="entry name" value="ABC_TRANSPORTER_1"/>
    <property type="match status" value="1"/>
</dbReference>
<reference evidence="13 14" key="1">
    <citation type="submission" date="2023-08" db="EMBL/GenBank/DDBJ databases">
        <title>Black Yeasts Isolated from many extreme environments.</title>
        <authorList>
            <person name="Coleine C."/>
            <person name="Stajich J.E."/>
            <person name="Selbmann L."/>
        </authorList>
    </citation>
    <scope>NUCLEOTIDE SEQUENCE [LARGE SCALE GENOMIC DNA]</scope>
    <source>
        <strain evidence="13 14">CCFEE 5910</strain>
    </source>
</reference>
<feature type="transmembrane region" description="Helical" evidence="10">
    <location>
        <begin position="464"/>
        <end position="487"/>
    </location>
</feature>
<protein>
    <submittedName>
        <fullName evidence="13">Uncharacterized protein</fullName>
    </submittedName>
</protein>
<dbReference type="Pfam" id="PF00005">
    <property type="entry name" value="ABC_tran"/>
    <property type="match status" value="1"/>
</dbReference>
<evidence type="ECO:0000256" key="10">
    <source>
        <dbReference type="SAM" id="Phobius"/>
    </source>
</evidence>
<keyword evidence="2" id="KW-0813">Transport</keyword>
<evidence type="ECO:0000256" key="3">
    <source>
        <dbReference type="ARBA" id="ARBA00022692"/>
    </source>
</evidence>
<dbReference type="InterPro" id="IPR027417">
    <property type="entry name" value="P-loop_NTPase"/>
</dbReference>
<dbReference type="GO" id="GO:0140359">
    <property type="term" value="F:ABC-type transporter activity"/>
    <property type="evidence" value="ECO:0007669"/>
    <property type="project" value="InterPro"/>
</dbReference>
<keyword evidence="4" id="KW-0547">Nucleotide-binding</keyword>
<feature type="compositionally biased region" description="Basic and acidic residues" evidence="9">
    <location>
        <begin position="897"/>
        <end position="915"/>
    </location>
</feature>
<keyword evidence="5" id="KW-0067">ATP-binding</keyword>
<gene>
    <name evidence="13" type="ORF">LTR05_005646</name>
</gene>
<evidence type="ECO:0000256" key="8">
    <source>
        <dbReference type="ARBA" id="ARBA00024363"/>
    </source>
</evidence>
<keyword evidence="14" id="KW-1185">Reference proteome</keyword>
<evidence type="ECO:0000256" key="1">
    <source>
        <dbReference type="ARBA" id="ARBA00004141"/>
    </source>
</evidence>
<dbReference type="InterPro" id="IPR011527">
    <property type="entry name" value="ABC1_TM_dom"/>
</dbReference>
<dbReference type="PROSITE" id="PS50893">
    <property type="entry name" value="ABC_TRANSPORTER_2"/>
    <property type="match status" value="1"/>
</dbReference>
<dbReference type="FunFam" id="3.40.50.300:FF:000287">
    <property type="entry name" value="Multidrug ABC transporter ATP-binding protein"/>
    <property type="match status" value="1"/>
</dbReference>
<feature type="transmembrane region" description="Helical" evidence="10">
    <location>
        <begin position="378"/>
        <end position="399"/>
    </location>
</feature>
<dbReference type="Gene3D" id="1.20.1560.10">
    <property type="entry name" value="ABC transporter type 1, transmembrane domain"/>
    <property type="match status" value="1"/>
</dbReference>
<dbReference type="SMART" id="SM00382">
    <property type="entry name" value="AAA"/>
    <property type="match status" value="1"/>
</dbReference>
<evidence type="ECO:0000256" key="2">
    <source>
        <dbReference type="ARBA" id="ARBA00022448"/>
    </source>
</evidence>
<comment type="caution">
    <text evidence="13">The sequence shown here is derived from an EMBL/GenBank/DDBJ whole genome shotgun (WGS) entry which is preliminary data.</text>
</comment>
<feature type="transmembrane region" description="Helical" evidence="10">
    <location>
        <begin position="59"/>
        <end position="81"/>
    </location>
</feature>
<dbReference type="SUPFAM" id="SSF52540">
    <property type="entry name" value="P-loop containing nucleoside triphosphate hydrolases"/>
    <property type="match status" value="1"/>
</dbReference>
<dbReference type="InterPro" id="IPR003439">
    <property type="entry name" value="ABC_transporter-like_ATP-bd"/>
</dbReference>
<evidence type="ECO:0000259" key="12">
    <source>
        <dbReference type="PROSITE" id="PS50929"/>
    </source>
</evidence>
<dbReference type="PROSITE" id="PS50929">
    <property type="entry name" value="ABC_TM1F"/>
    <property type="match status" value="1"/>
</dbReference>